<dbReference type="Gene3D" id="3.40.930.10">
    <property type="entry name" value="Mannitol-specific EII, Chain A"/>
    <property type="match status" value="1"/>
</dbReference>
<comment type="subcellular location">
    <subcellularLocation>
        <location evidence="1">Cytoplasm</location>
    </subcellularLocation>
</comment>
<keyword evidence="7" id="KW-0418">Kinase</keyword>
<dbReference type="Proteomes" id="UP000016638">
    <property type="component" value="Unassembled WGS sequence"/>
</dbReference>
<keyword evidence="5" id="KW-0808">Transferase</keyword>
<dbReference type="PANTHER" id="PTHR36203:SF1">
    <property type="entry name" value="ASCORBATE-SPECIFIC PTS SYSTEM EIIA COMPONENT"/>
    <property type="match status" value="1"/>
</dbReference>
<name>U2TBL3_9ACTN</name>
<dbReference type="EMBL" id="AWEZ01000010">
    <property type="protein sequence ID" value="ERL10429.1"/>
    <property type="molecule type" value="Genomic_DNA"/>
</dbReference>
<keyword evidence="2" id="KW-0813">Transport</keyword>
<evidence type="ECO:0000256" key="8">
    <source>
        <dbReference type="ARBA" id="ARBA00037387"/>
    </source>
</evidence>
<gene>
    <name evidence="12" type="ORF">HMPREF1316_1908</name>
</gene>
<dbReference type="PANTHER" id="PTHR36203">
    <property type="entry name" value="ASCORBATE-SPECIFIC PTS SYSTEM EIIA COMPONENT"/>
    <property type="match status" value="1"/>
</dbReference>
<evidence type="ECO:0000256" key="6">
    <source>
        <dbReference type="ARBA" id="ARBA00022683"/>
    </source>
</evidence>
<dbReference type="InterPro" id="IPR002178">
    <property type="entry name" value="PTS_EIIA_type-2_dom"/>
</dbReference>
<dbReference type="GO" id="GO:0016301">
    <property type="term" value="F:kinase activity"/>
    <property type="evidence" value="ECO:0007669"/>
    <property type="project" value="UniProtKB-KW"/>
</dbReference>
<protein>
    <recommendedName>
        <fullName evidence="9">Ascorbate-specific PTS system EIIA component</fullName>
    </recommendedName>
    <alternativeName>
        <fullName evidence="10">Ascorbate-specific phosphotransferase enzyme IIA component</fullName>
    </alternativeName>
</protein>
<dbReference type="InterPro" id="IPR051351">
    <property type="entry name" value="Ascorbate-PTS_EIIA_comp"/>
</dbReference>
<dbReference type="eggNOG" id="COG1762">
    <property type="taxonomic scope" value="Bacteria"/>
</dbReference>
<dbReference type="Pfam" id="PF00359">
    <property type="entry name" value="PTS_EIIA_2"/>
    <property type="match status" value="1"/>
</dbReference>
<organism evidence="12 13">
    <name type="scientific">Olsenella profusa F0195</name>
    <dbReference type="NCBI Taxonomy" id="1125712"/>
    <lineage>
        <taxon>Bacteria</taxon>
        <taxon>Bacillati</taxon>
        <taxon>Actinomycetota</taxon>
        <taxon>Coriobacteriia</taxon>
        <taxon>Coriobacteriales</taxon>
        <taxon>Atopobiaceae</taxon>
        <taxon>Olsenella</taxon>
    </lineage>
</organism>
<evidence type="ECO:0000256" key="3">
    <source>
        <dbReference type="ARBA" id="ARBA00022490"/>
    </source>
</evidence>
<comment type="function">
    <text evidence="8">The phosphoenolpyruvate-dependent sugar phosphotransferase system (sugar PTS), a major carbohydrate active transport system, catalyzes the phosphorylation of incoming sugar substrates concomitantly with their translocation across the cell membrane. The enzyme II UlaABC PTS system is involved in ascorbate transport.</text>
</comment>
<dbReference type="PATRIC" id="fig|1125712.3.peg.289"/>
<dbReference type="PROSITE" id="PS51094">
    <property type="entry name" value="PTS_EIIA_TYPE_2"/>
    <property type="match status" value="1"/>
</dbReference>
<accession>U2TBL3</accession>
<feature type="domain" description="PTS EIIA type-2" evidence="11">
    <location>
        <begin position="12"/>
        <end position="110"/>
    </location>
</feature>
<keyword evidence="4" id="KW-0597">Phosphoprotein</keyword>
<evidence type="ECO:0000256" key="9">
    <source>
        <dbReference type="ARBA" id="ARBA00041175"/>
    </source>
</evidence>
<keyword evidence="13" id="KW-1185">Reference proteome</keyword>
<dbReference type="OrthoDB" id="1634238at2"/>
<dbReference type="GO" id="GO:0005737">
    <property type="term" value="C:cytoplasm"/>
    <property type="evidence" value="ECO:0007669"/>
    <property type="project" value="UniProtKB-SubCell"/>
</dbReference>
<evidence type="ECO:0000313" key="13">
    <source>
        <dbReference type="Proteomes" id="UP000016638"/>
    </source>
</evidence>
<dbReference type="GO" id="GO:0009401">
    <property type="term" value="P:phosphoenolpyruvate-dependent sugar phosphotransferase system"/>
    <property type="evidence" value="ECO:0007669"/>
    <property type="project" value="UniProtKB-KW"/>
</dbReference>
<comment type="caution">
    <text evidence="12">The sequence shown here is derived from an EMBL/GenBank/DDBJ whole genome shotgun (WGS) entry which is preliminary data.</text>
</comment>
<evidence type="ECO:0000256" key="5">
    <source>
        <dbReference type="ARBA" id="ARBA00022679"/>
    </source>
</evidence>
<evidence type="ECO:0000256" key="10">
    <source>
        <dbReference type="ARBA" id="ARBA00042072"/>
    </source>
</evidence>
<evidence type="ECO:0000259" key="11">
    <source>
        <dbReference type="PROSITE" id="PS51094"/>
    </source>
</evidence>
<dbReference type="STRING" id="1125712.HMPREF1316_1908"/>
<evidence type="ECO:0000256" key="4">
    <source>
        <dbReference type="ARBA" id="ARBA00022553"/>
    </source>
</evidence>
<evidence type="ECO:0000256" key="1">
    <source>
        <dbReference type="ARBA" id="ARBA00004496"/>
    </source>
</evidence>
<sequence>MGLPEGGAYGIRPLEAQPRPAGGIRQGLARCRAPVIRPLRVAEEVSQGYVDDVIAGVEEQGPYIVITPRVAIPHARSECGAHGEAIGITTLDGPVAFGSTDNDPVRYLFP</sequence>
<keyword evidence="6" id="KW-0598">Phosphotransferase system</keyword>
<dbReference type="SUPFAM" id="SSF55804">
    <property type="entry name" value="Phoshotransferase/anion transport protein"/>
    <property type="match status" value="1"/>
</dbReference>
<evidence type="ECO:0000256" key="2">
    <source>
        <dbReference type="ARBA" id="ARBA00022448"/>
    </source>
</evidence>
<keyword evidence="3" id="KW-0963">Cytoplasm</keyword>
<evidence type="ECO:0000313" key="12">
    <source>
        <dbReference type="EMBL" id="ERL10429.1"/>
    </source>
</evidence>
<dbReference type="InterPro" id="IPR016152">
    <property type="entry name" value="PTrfase/Anion_transptr"/>
</dbReference>
<keyword evidence="12" id="KW-0670">Pyruvate</keyword>
<dbReference type="AlphaFoldDB" id="U2TBL3"/>
<evidence type="ECO:0000256" key="7">
    <source>
        <dbReference type="ARBA" id="ARBA00022777"/>
    </source>
</evidence>
<reference evidence="12 13" key="1">
    <citation type="submission" date="2013-08" db="EMBL/GenBank/DDBJ databases">
        <authorList>
            <person name="Durkin A.S."/>
            <person name="Haft D.R."/>
            <person name="McCorrison J."/>
            <person name="Torralba M."/>
            <person name="Gillis M."/>
            <person name="Haft D.H."/>
            <person name="Methe B."/>
            <person name="Sutton G."/>
            <person name="Nelson K.E."/>
        </authorList>
    </citation>
    <scope>NUCLEOTIDE SEQUENCE [LARGE SCALE GENOMIC DNA]</scope>
    <source>
        <strain evidence="12 13">F0195</strain>
    </source>
</reference>
<proteinExistence type="predicted"/>